<evidence type="ECO:0000256" key="1">
    <source>
        <dbReference type="SAM" id="Phobius"/>
    </source>
</evidence>
<name>A0ABX4F7J0_9BORD</name>
<evidence type="ECO:0000313" key="3">
    <source>
        <dbReference type="Proteomes" id="UP000216524"/>
    </source>
</evidence>
<feature type="transmembrane region" description="Helical" evidence="1">
    <location>
        <begin position="47"/>
        <end position="67"/>
    </location>
</feature>
<evidence type="ECO:0000313" key="2">
    <source>
        <dbReference type="EMBL" id="OZI70072.1"/>
    </source>
</evidence>
<keyword evidence="1" id="KW-1133">Transmembrane helix</keyword>
<organism evidence="2 3">
    <name type="scientific">Bordetella genomosp. 6</name>
    <dbReference type="NCBI Taxonomy" id="463024"/>
    <lineage>
        <taxon>Bacteria</taxon>
        <taxon>Pseudomonadati</taxon>
        <taxon>Pseudomonadota</taxon>
        <taxon>Betaproteobacteria</taxon>
        <taxon>Burkholderiales</taxon>
        <taxon>Alcaligenaceae</taxon>
        <taxon>Bordetella</taxon>
    </lineage>
</organism>
<dbReference type="EMBL" id="NEVV01000007">
    <property type="protein sequence ID" value="OZI70072.1"/>
    <property type="molecule type" value="Genomic_DNA"/>
</dbReference>
<feature type="transmembrane region" description="Helical" evidence="1">
    <location>
        <begin position="23"/>
        <end position="41"/>
    </location>
</feature>
<dbReference type="RefSeq" id="WP_068924804.1">
    <property type="nucleotide sequence ID" value="NZ_NEVV01000007.1"/>
</dbReference>
<protein>
    <submittedName>
        <fullName evidence="2">Uncharacterized protein</fullName>
    </submittedName>
</protein>
<accession>A0ABX4F7J0</accession>
<proteinExistence type="predicted"/>
<comment type="caution">
    <text evidence="2">The sequence shown here is derived from an EMBL/GenBank/DDBJ whole genome shotgun (WGS) entry which is preliminary data.</text>
</comment>
<gene>
    <name evidence="2" type="ORF">CAL23_21045</name>
</gene>
<keyword evidence="1" id="KW-0472">Membrane</keyword>
<keyword evidence="1" id="KW-0812">Transmembrane</keyword>
<keyword evidence="3" id="KW-1185">Reference proteome</keyword>
<dbReference type="Proteomes" id="UP000216524">
    <property type="component" value="Unassembled WGS sequence"/>
</dbReference>
<reference evidence="2 3" key="1">
    <citation type="submission" date="2017-05" db="EMBL/GenBank/DDBJ databases">
        <title>Complete and WGS of Bordetella genogroups.</title>
        <authorList>
            <person name="Spilker T."/>
            <person name="Lipuma J."/>
        </authorList>
    </citation>
    <scope>NUCLEOTIDE SEQUENCE [LARGE SCALE GENOMIC DNA]</scope>
    <source>
        <strain evidence="2 3">AU3139</strain>
    </source>
</reference>
<sequence length="80" mass="8465">MPALPLNVPHYPMLRFVARHGRNLVLAIAIALLAAGVAMLVQMPSAIPGAIAIVAAVIVFVIGRALVEMVELITDMLLPK</sequence>